<dbReference type="Proteomes" id="UP001239445">
    <property type="component" value="Unassembled WGS sequence"/>
</dbReference>
<feature type="region of interest" description="Disordered" evidence="6">
    <location>
        <begin position="311"/>
        <end position="383"/>
    </location>
</feature>
<reference evidence="9" key="1">
    <citation type="submission" date="2023-06" db="EMBL/GenBank/DDBJ databases">
        <title>Genome-scale phylogeny and comparative genomics of the fungal order Sordariales.</title>
        <authorList>
            <consortium name="Lawrence Berkeley National Laboratory"/>
            <person name="Hensen N."/>
            <person name="Bonometti L."/>
            <person name="Westerberg I."/>
            <person name="Brannstrom I.O."/>
            <person name="Guillou S."/>
            <person name="Cros-Aarteil S."/>
            <person name="Calhoun S."/>
            <person name="Haridas S."/>
            <person name="Kuo A."/>
            <person name="Mondo S."/>
            <person name="Pangilinan J."/>
            <person name="Riley R."/>
            <person name="Labutti K."/>
            <person name="Andreopoulos B."/>
            <person name="Lipzen A."/>
            <person name="Chen C."/>
            <person name="Yanf M."/>
            <person name="Daum C."/>
            <person name="Ng V."/>
            <person name="Clum A."/>
            <person name="Steindorff A."/>
            <person name="Ohm R."/>
            <person name="Martin F."/>
            <person name="Silar P."/>
            <person name="Natvig D."/>
            <person name="Lalanne C."/>
            <person name="Gautier V."/>
            <person name="Ament-Velasquez S.L."/>
            <person name="Kruys A."/>
            <person name="Hutchinson M.I."/>
            <person name="Powell A.J."/>
            <person name="Barry K."/>
            <person name="Miller A.N."/>
            <person name="Grigoriev I.V."/>
            <person name="Debuchy R."/>
            <person name="Gladieux P."/>
            <person name="Thoren M.H."/>
            <person name="Johannesson H."/>
        </authorList>
    </citation>
    <scope>NUCLEOTIDE SEQUENCE</scope>
    <source>
        <strain evidence="9">PSN4</strain>
    </source>
</reference>
<proteinExistence type="inferred from homology"/>
<feature type="compositionally biased region" description="Basic and acidic residues" evidence="6">
    <location>
        <begin position="338"/>
        <end position="348"/>
    </location>
</feature>
<dbReference type="InterPro" id="IPR049326">
    <property type="entry name" value="Rhodopsin_dom_fungi"/>
</dbReference>
<keyword evidence="10" id="KW-1185">Reference proteome</keyword>
<dbReference type="PANTHER" id="PTHR33048">
    <property type="entry name" value="PTH11-LIKE INTEGRAL MEMBRANE PROTEIN (AFU_ORTHOLOGUE AFUA_5G11245)"/>
    <property type="match status" value="1"/>
</dbReference>
<accession>A0AAJ0BF03</accession>
<keyword evidence="2 7" id="KW-0812">Transmembrane</keyword>
<evidence type="ECO:0000256" key="2">
    <source>
        <dbReference type="ARBA" id="ARBA00022692"/>
    </source>
</evidence>
<dbReference type="PANTHER" id="PTHR33048:SF131">
    <property type="entry name" value="INTEGRAL MEMBRANE PROTEIN"/>
    <property type="match status" value="1"/>
</dbReference>
<feature type="transmembrane region" description="Helical" evidence="7">
    <location>
        <begin position="67"/>
        <end position="92"/>
    </location>
</feature>
<feature type="domain" description="Rhodopsin" evidence="8">
    <location>
        <begin position="51"/>
        <end position="294"/>
    </location>
</feature>
<dbReference type="InterPro" id="IPR052337">
    <property type="entry name" value="SAT4-like"/>
</dbReference>
<feature type="transmembrane region" description="Helical" evidence="7">
    <location>
        <begin position="112"/>
        <end position="130"/>
    </location>
</feature>
<evidence type="ECO:0000313" key="9">
    <source>
        <dbReference type="EMBL" id="KAK1756655.1"/>
    </source>
</evidence>
<feature type="transmembrane region" description="Helical" evidence="7">
    <location>
        <begin position="263"/>
        <end position="285"/>
    </location>
</feature>
<keyword evidence="3 7" id="KW-1133">Transmembrane helix</keyword>
<feature type="transmembrane region" description="Helical" evidence="7">
    <location>
        <begin position="193"/>
        <end position="218"/>
    </location>
</feature>
<dbReference type="GO" id="GO:0016020">
    <property type="term" value="C:membrane"/>
    <property type="evidence" value="ECO:0007669"/>
    <property type="project" value="UniProtKB-SubCell"/>
</dbReference>
<gene>
    <name evidence="9" type="ORF">QBC47DRAFT_443101</name>
</gene>
<feature type="transmembrane region" description="Helical" evidence="7">
    <location>
        <begin position="34"/>
        <end position="55"/>
    </location>
</feature>
<feature type="compositionally biased region" description="Basic residues" evidence="6">
    <location>
        <begin position="373"/>
        <end position="383"/>
    </location>
</feature>
<dbReference type="Pfam" id="PF20684">
    <property type="entry name" value="Fung_rhodopsin"/>
    <property type="match status" value="1"/>
</dbReference>
<evidence type="ECO:0000256" key="5">
    <source>
        <dbReference type="ARBA" id="ARBA00038359"/>
    </source>
</evidence>
<evidence type="ECO:0000259" key="8">
    <source>
        <dbReference type="Pfam" id="PF20684"/>
    </source>
</evidence>
<evidence type="ECO:0000256" key="4">
    <source>
        <dbReference type="ARBA" id="ARBA00023136"/>
    </source>
</evidence>
<sequence>MPGFDKRGAYSLTPTPEELAKYDFNDKSSLAQTVWNVNITFIVLVGVVVSLRAFTRASVTGRFFIDDVLAIFAAFFTIVSATMSLVATRFGLGMHVWNLTPPLDNIMENVKHCVQLMFVAHVFYAAATALTKMSIITSYLRIFPHSTLRRVLYATGAVCIGIGISAIFATIFQCSPVQAAWDFTIEDSQCFPFVNFLWANAAISIATDFILVVAPLPYFWSLNLPVRQRLVICFLFGVSLVAFAASIVRIVTLRDVQGIDVTYFLVSPLNWTIIECALGIICVSIPPMRPLLKKIAPGFLGSYVTRNTGARTGSSKVYADGSHDPRPQQRTQQEIDEQMNREMDRQLEEFEMTEQNGKESDTSESELVEINEKRKKKRDANPV</sequence>
<feature type="transmembrane region" description="Helical" evidence="7">
    <location>
        <begin position="230"/>
        <end position="251"/>
    </location>
</feature>
<evidence type="ECO:0000256" key="3">
    <source>
        <dbReference type="ARBA" id="ARBA00022989"/>
    </source>
</evidence>
<comment type="similarity">
    <text evidence="5">Belongs to the SAT4 family.</text>
</comment>
<feature type="transmembrane region" description="Helical" evidence="7">
    <location>
        <begin position="151"/>
        <end position="173"/>
    </location>
</feature>
<evidence type="ECO:0000256" key="7">
    <source>
        <dbReference type="SAM" id="Phobius"/>
    </source>
</evidence>
<evidence type="ECO:0000256" key="6">
    <source>
        <dbReference type="SAM" id="MobiDB-lite"/>
    </source>
</evidence>
<protein>
    <recommendedName>
        <fullName evidence="8">Rhodopsin domain-containing protein</fullName>
    </recommendedName>
</protein>
<evidence type="ECO:0000256" key="1">
    <source>
        <dbReference type="ARBA" id="ARBA00004141"/>
    </source>
</evidence>
<dbReference type="AlphaFoldDB" id="A0AAJ0BF03"/>
<comment type="subcellular location">
    <subcellularLocation>
        <location evidence="1">Membrane</location>
        <topology evidence="1">Multi-pass membrane protein</topology>
    </subcellularLocation>
</comment>
<evidence type="ECO:0000313" key="10">
    <source>
        <dbReference type="Proteomes" id="UP001239445"/>
    </source>
</evidence>
<comment type="caution">
    <text evidence="9">The sequence shown here is derived from an EMBL/GenBank/DDBJ whole genome shotgun (WGS) entry which is preliminary data.</text>
</comment>
<keyword evidence="4 7" id="KW-0472">Membrane</keyword>
<dbReference type="EMBL" id="MU839831">
    <property type="protein sequence ID" value="KAK1756655.1"/>
    <property type="molecule type" value="Genomic_DNA"/>
</dbReference>
<name>A0AAJ0BF03_9PEZI</name>
<organism evidence="9 10">
    <name type="scientific">Echria macrotheca</name>
    <dbReference type="NCBI Taxonomy" id="438768"/>
    <lineage>
        <taxon>Eukaryota</taxon>
        <taxon>Fungi</taxon>
        <taxon>Dikarya</taxon>
        <taxon>Ascomycota</taxon>
        <taxon>Pezizomycotina</taxon>
        <taxon>Sordariomycetes</taxon>
        <taxon>Sordariomycetidae</taxon>
        <taxon>Sordariales</taxon>
        <taxon>Schizotheciaceae</taxon>
        <taxon>Echria</taxon>
    </lineage>
</organism>